<organism evidence="9 10">
    <name type="scientific">Psychrobacillus psychrotolerans</name>
    <dbReference type="NCBI Taxonomy" id="126156"/>
    <lineage>
        <taxon>Bacteria</taxon>
        <taxon>Bacillati</taxon>
        <taxon>Bacillota</taxon>
        <taxon>Bacilli</taxon>
        <taxon>Bacillales</taxon>
        <taxon>Bacillaceae</taxon>
        <taxon>Psychrobacillus</taxon>
    </lineage>
</organism>
<dbReference type="SUPFAM" id="SSF103473">
    <property type="entry name" value="MFS general substrate transporter"/>
    <property type="match status" value="1"/>
</dbReference>
<feature type="transmembrane region" description="Helical" evidence="7">
    <location>
        <begin position="160"/>
        <end position="180"/>
    </location>
</feature>
<feature type="domain" description="Major facilitator superfamily (MFS) profile" evidence="8">
    <location>
        <begin position="7"/>
        <end position="388"/>
    </location>
</feature>
<feature type="transmembrane region" description="Helical" evidence="7">
    <location>
        <begin position="74"/>
        <end position="92"/>
    </location>
</feature>
<name>A0A1I5YKJ9_9BACI</name>
<feature type="transmembrane region" description="Helical" evidence="7">
    <location>
        <begin position="98"/>
        <end position="120"/>
    </location>
</feature>
<dbReference type="STRING" id="126156.SAMN05421670_2062"/>
<feature type="transmembrane region" description="Helical" evidence="7">
    <location>
        <begin position="132"/>
        <end position="154"/>
    </location>
</feature>
<dbReference type="GO" id="GO:0022857">
    <property type="term" value="F:transmembrane transporter activity"/>
    <property type="evidence" value="ECO:0007669"/>
    <property type="project" value="InterPro"/>
</dbReference>
<protein>
    <submittedName>
        <fullName evidence="9">Predicted arabinose efflux permease, MFS family</fullName>
    </submittedName>
</protein>
<keyword evidence="6 7" id="KW-0472">Membrane</keyword>
<dbReference type="InterPro" id="IPR020846">
    <property type="entry name" value="MFS_dom"/>
</dbReference>
<dbReference type="PROSITE" id="PS50850">
    <property type="entry name" value="MFS"/>
    <property type="match status" value="1"/>
</dbReference>
<dbReference type="CDD" id="cd17329">
    <property type="entry name" value="MFS_MdtH_MDR_like"/>
    <property type="match status" value="1"/>
</dbReference>
<accession>A0A1I5YKJ9</accession>
<dbReference type="InterPro" id="IPR036259">
    <property type="entry name" value="MFS_trans_sf"/>
</dbReference>
<feature type="transmembrane region" description="Helical" evidence="7">
    <location>
        <begin position="333"/>
        <end position="356"/>
    </location>
</feature>
<keyword evidence="10" id="KW-1185">Reference proteome</keyword>
<dbReference type="Pfam" id="PF07690">
    <property type="entry name" value="MFS_1"/>
    <property type="match status" value="1"/>
</dbReference>
<keyword evidence="4 7" id="KW-0812">Transmembrane</keyword>
<sequence length="397" mass="43713">MLQLPKAVWFLIIGMFINTMGNSFLWPLHTIYMHEHLGQTLTMAGFVLMINAGTGVIGNLLGGYLFDRIGGYKSIMFGIILSMISLVLLTFWHGWPEYIWFVAILGFSGGIIFPSMYALVGSVWPEGGRKAFNAIYLSQNLGVALGPAVAGLVADHNINNIFLANLLTYVLFLVVAGVYYRKMGLAPNINASVLKSSKKIKQKAPFYALLIVTIGYMFTWVAYVQWTSTISTHVLDLGITLKQYSLLWTINGGLILAAQPLIKPIINKLEHKIKTQMILGIAIFMASFVVVSYAEDYTMFIVAMVILTLGEVFIWPAVPTLAGQLAPKGREGFYQGIVNSMATIGRMIGPLAGGILVDVYGIQAMFFVLTLLIGLAIIPTLLYDRPLKKAELEKEVI</sequence>
<evidence type="ECO:0000256" key="6">
    <source>
        <dbReference type="ARBA" id="ARBA00023136"/>
    </source>
</evidence>
<dbReference type="InterPro" id="IPR011701">
    <property type="entry name" value="MFS"/>
</dbReference>
<dbReference type="Proteomes" id="UP000198734">
    <property type="component" value="Unassembled WGS sequence"/>
</dbReference>
<feature type="transmembrane region" description="Helical" evidence="7">
    <location>
        <begin position="300"/>
        <end position="321"/>
    </location>
</feature>
<dbReference type="AlphaFoldDB" id="A0A1I5YKJ9"/>
<evidence type="ECO:0000313" key="9">
    <source>
        <dbReference type="EMBL" id="SFQ44690.1"/>
    </source>
</evidence>
<dbReference type="InterPro" id="IPR050171">
    <property type="entry name" value="MFS_Transporters"/>
</dbReference>
<feature type="transmembrane region" description="Helical" evidence="7">
    <location>
        <begin position="362"/>
        <end position="383"/>
    </location>
</feature>
<evidence type="ECO:0000313" key="10">
    <source>
        <dbReference type="Proteomes" id="UP000198734"/>
    </source>
</evidence>
<dbReference type="EMBL" id="FOXU01000003">
    <property type="protein sequence ID" value="SFQ44690.1"/>
    <property type="molecule type" value="Genomic_DNA"/>
</dbReference>
<keyword evidence="5 7" id="KW-1133">Transmembrane helix</keyword>
<dbReference type="PANTHER" id="PTHR23517:SF10">
    <property type="entry name" value="MAJOR FACILITATOR SUPERFAMILY (MFS) PROFILE DOMAIN-CONTAINING PROTEIN"/>
    <property type="match status" value="1"/>
</dbReference>
<keyword evidence="3" id="KW-1003">Cell membrane</keyword>
<dbReference type="PANTHER" id="PTHR23517">
    <property type="entry name" value="RESISTANCE PROTEIN MDTM, PUTATIVE-RELATED-RELATED"/>
    <property type="match status" value="1"/>
</dbReference>
<feature type="transmembrane region" description="Helical" evidence="7">
    <location>
        <begin position="7"/>
        <end position="28"/>
    </location>
</feature>
<evidence type="ECO:0000256" key="3">
    <source>
        <dbReference type="ARBA" id="ARBA00022475"/>
    </source>
</evidence>
<feature type="transmembrane region" description="Helical" evidence="7">
    <location>
        <begin position="204"/>
        <end position="226"/>
    </location>
</feature>
<dbReference type="Gene3D" id="1.20.1250.20">
    <property type="entry name" value="MFS general substrate transporter like domains"/>
    <property type="match status" value="2"/>
</dbReference>
<feature type="transmembrane region" description="Helical" evidence="7">
    <location>
        <begin position="40"/>
        <end position="62"/>
    </location>
</feature>
<evidence type="ECO:0000256" key="7">
    <source>
        <dbReference type="SAM" id="Phobius"/>
    </source>
</evidence>
<feature type="transmembrane region" description="Helical" evidence="7">
    <location>
        <begin position="246"/>
        <end position="266"/>
    </location>
</feature>
<keyword evidence="2" id="KW-0813">Transport</keyword>
<evidence type="ECO:0000256" key="2">
    <source>
        <dbReference type="ARBA" id="ARBA00022448"/>
    </source>
</evidence>
<reference evidence="10" key="1">
    <citation type="submission" date="2016-10" db="EMBL/GenBank/DDBJ databases">
        <authorList>
            <person name="Varghese N."/>
            <person name="Submissions S."/>
        </authorList>
    </citation>
    <scope>NUCLEOTIDE SEQUENCE [LARGE SCALE GENOMIC DNA]</scope>
    <source>
        <strain evidence="10">DSM 11706</strain>
    </source>
</reference>
<evidence type="ECO:0000256" key="4">
    <source>
        <dbReference type="ARBA" id="ARBA00022692"/>
    </source>
</evidence>
<evidence type="ECO:0000259" key="8">
    <source>
        <dbReference type="PROSITE" id="PS50850"/>
    </source>
</evidence>
<evidence type="ECO:0000256" key="5">
    <source>
        <dbReference type="ARBA" id="ARBA00022989"/>
    </source>
</evidence>
<feature type="transmembrane region" description="Helical" evidence="7">
    <location>
        <begin position="278"/>
        <end position="294"/>
    </location>
</feature>
<dbReference type="GO" id="GO:0005886">
    <property type="term" value="C:plasma membrane"/>
    <property type="evidence" value="ECO:0007669"/>
    <property type="project" value="UniProtKB-SubCell"/>
</dbReference>
<proteinExistence type="predicted"/>
<evidence type="ECO:0000256" key="1">
    <source>
        <dbReference type="ARBA" id="ARBA00004651"/>
    </source>
</evidence>
<gene>
    <name evidence="9" type="ORF">SAMN05421670_2062</name>
</gene>
<comment type="subcellular location">
    <subcellularLocation>
        <location evidence="1">Cell membrane</location>
        <topology evidence="1">Multi-pass membrane protein</topology>
    </subcellularLocation>
</comment>